<accession>A0A699X6E1</accession>
<feature type="non-terminal residue" evidence="1">
    <location>
        <position position="1"/>
    </location>
</feature>
<protein>
    <submittedName>
        <fullName evidence="1">Uncharacterized protein</fullName>
    </submittedName>
</protein>
<name>A0A699X6E1_TANCI</name>
<evidence type="ECO:0000313" key="1">
    <source>
        <dbReference type="EMBL" id="GFD53488.1"/>
    </source>
</evidence>
<comment type="caution">
    <text evidence="1">The sequence shown here is derived from an EMBL/GenBank/DDBJ whole genome shotgun (WGS) entry which is preliminary data.</text>
</comment>
<gene>
    <name evidence="1" type="ORF">Tci_925457</name>
</gene>
<organism evidence="1">
    <name type="scientific">Tanacetum cinerariifolium</name>
    <name type="common">Dalmatian daisy</name>
    <name type="synonym">Chrysanthemum cinerariifolium</name>
    <dbReference type="NCBI Taxonomy" id="118510"/>
    <lineage>
        <taxon>Eukaryota</taxon>
        <taxon>Viridiplantae</taxon>
        <taxon>Streptophyta</taxon>
        <taxon>Embryophyta</taxon>
        <taxon>Tracheophyta</taxon>
        <taxon>Spermatophyta</taxon>
        <taxon>Magnoliopsida</taxon>
        <taxon>eudicotyledons</taxon>
        <taxon>Gunneridae</taxon>
        <taxon>Pentapetalae</taxon>
        <taxon>asterids</taxon>
        <taxon>campanulids</taxon>
        <taxon>Asterales</taxon>
        <taxon>Asteraceae</taxon>
        <taxon>Asteroideae</taxon>
        <taxon>Anthemideae</taxon>
        <taxon>Anthemidinae</taxon>
        <taxon>Tanacetum</taxon>
    </lineage>
</organism>
<dbReference type="EMBL" id="BKCJ011794908">
    <property type="protein sequence ID" value="GFD53488.1"/>
    <property type="molecule type" value="Genomic_DNA"/>
</dbReference>
<sequence>GLHRNRRRRVGFDPPGHGADVVQRRLFRVTEMVPVRQTPRLDVPVGDDVIAPQQRAVEGASVVDQALP</sequence>
<dbReference type="AlphaFoldDB" id="A0A699X6E1"/>
<proteinExistence type="predicted"/>
<reference evidence="1" key="1">
    <citation type="journal article" date="2019" name="Sci. Rep.">
        <title>Draft genome of Tanacetum cinerariifolium, the natural source of mosquito coil.</title>
        <authorList>
            <person name="Yamashiro T."/>
            <person name="Shiraishi A."/>
            <person name="Satake H."/>
            <person name="Nakayama K."/>
        </authorList>
    </citation>
    <scope>NUCLEOTIDE SEQUENCE</scope>
</reference>